<reference evidence="8" key="1">
    <citation type="submission" date="2013-08" db="EMBL/GenBank/DDBJ databases">
        <authorList>
            <person name="Mendez C."/>
            <person name="Richter M."/>
            <person name="Ferrer M."/>
            <person name="Sanchez J."/>
        </authorList>
    </citation>
    <scope>NUCLEOTIDE SEQUENCE</scope>
</reference>
<keyword evidence="4" id="KW-0274">FAD</keyword>
<comment type="caution">
    <text evidence="8">The sequence shown here is derived from an EMBL/GenBank/DDBJ whole genome shotgun (WGS) entry which is preliminary data.</text>
</comment>
<name>T1AW89_9ZZZZ</name>
<dbReference type="FunFam" id="3.30.390.30:FF:000001">
    <property type="entry name" value="Dihydrolipoyl dehydrogenase"/>
    <property type="match status" value="1"/>
</dbReference>
<comment type="cofactor">
    <cofactor evidence="1">
        <name>FAD</name>
        <dbReference type="ChEBI" id="CHEBI:57692"/>
    </cofactor>
</comment>
<evidence type="ECO:0000256" key="1">
    <source>
        <dbReference type="ARBA" id="ARBA00001974"/>
    </source>
</evidence>
<dbReference type="InterPro" id="IPR016156">
    <property type="entry name" value="FAD/NAD-linked_Rdtase_dimer_sf"/>
</dbReference>
<dbReference type="GO" id="GO:0004148">
    <property type="term" value="F:dihydrolipoyl dehydrogenase (NADH) activity"/>
    <property type="evidence" value="ECO:0007669"/>
    <property type="project" value="TreeGrafter"/>
</dbReference>
<evidence type="ECO:0000256" key="2">
    <source>
        <dbReference type="ARBA" id="ARBA00007532"/>
    </source>
</evidence>
<evidence type="ECO:0000256" key="6">
    <source>
        <dbReference type="ARBA" id="ARBA00023027"/>
    </source>
</evidence>
<evidence type="ECO:0000256" key="5">
    <source>
        <dbReference type="ARBA" id="ARBA00023002"/>
    </source>
</evidence>
<dbReference type="GO" id="GO:0050660">
    <property type="term" value="F:flavin adenine dinucleotide binding"/>
    <property type="evidence" value="ECO:0007669"/>
    <property type="project" value="TreeGrafter"/>
</dbReference>
<keyword evidence="6" id="KW-0520">NAD</keyword>
<dbReference type="AlphaFoldDB" id="T1AW89"/>
<evidence type="ECO:0000259" key="7">
    <source>
        <dbReference type="Pfam" id="PF02852"/>
    </source>
</evidence>
<protein>
    <submittedName>
        <fullName evidence="8">Dihydrolipoamide dehydrogenase</fullName>
    </submittedName>
</protein>
<feature type="domain" description="Pyridine nucleotide-disulphide oxidoreductase dimerisation" evidence="7">
    <location>
        <begin position="24"/>
        <end position="132"/>
    </location>
</feature>
<evidence type="ECO:0000256" key="3">
    <source>
        <dbReference type="ARBA" id="ARBA00022630"/>
    </source>
</evidence>
<organism evidence="8">
    <name type="scientific">mine drainage metagenome</name>
    <dbReference type="NCBI Taxonomy" id="410659"/>
    <lineage>
        <taxon>unclassified sequences</taxon>
        <taxon>metagenomes</taxon>
        <taxon>ecological metagenomes</taxon>
    </lineage>
</organism>
<dbReference type="SUPFAM" id="SSF55424">
    <property type="entry name" value="FAD/NAD-linked reductases, dimerisation (C-terminal) domain"/>
    <property type="match status" value="1"/>
</dbReference>
<evidence type="ECO:0000256" key="4">
    <source>
        <dbReference type="ARBA" id="ARBA00022827"/>
    </source>
</evidence>
<sequence length="138" mass="14515">QSWIVAGDILSDGHGAETMNFQAVPFTVFTEPEVAWVGLSEADAAARGLKAASSVYDYRNDARAQIFAEMSGFIKLVFATDSSRLIGAQIAGLDAAQIVAPLAFAVHVGASAEALRSMAFPHPMITEGINKAARAFVS</sequence>
<reference evidence="8" key="2">
    <citation type="journal article" date="2014" name="ISME J.">
        <title>Microbial stratification in low pH oxic and suboxic macroscopic growths along an acid mine drainage.</title>
        <authorList>
            <person name="Mendez-Garcia C."/>
            <person name="Mesa V."/>
            <person name="Sprenger R.R."/>
            <person name="Richter M."/>
            <person name="Diez M.S."/>
            <person name="Solano J."/>
            <person name="Bargiela R."/>
            <person name="Golyshina O.V."/>
            <person name="Manteca A."/>
            <person name="Ramos J.L."/>
            <person name="Gallego J.R."/>
            <person name="Llorente I."/>
            <person name="Martins Dos Santos V.A."/>
            <person name="Jensen O.N."/>
            <person name="Pelaez A.I."/>
            <person name="Sanchez J."/>
            <person name="Ferrer M."/>
        </authorList>
    </citation>
    <scope>NUCLEOTIDE SEQUENCE</scope>
</reference>
<dbReference type="InterPro" id="IPR004099">
    <property type="entry name" value="Pyr_nucl-diS_OxRdtase_dimer"/>
</dbReference>
<proteinExistence type="inferred from homology"/>
<dbReference type="Gene3D" id="3.30.390.30">
    <property type="match status" value="1"/>
</dbReference>
<dbReference type="PANTHER" id="PTHR22912:SF151">
    <property type="entry name" value="DIHYDROLIPOYL DEHYDROGENASE, MITOCHONDRIAL"/>
    <property type="match status" value="1"/>
</dbReference>
<keyword evidence="5" id="KW-0560">Oxidoreductase</keyword>
<feature type="non-terminal residue" evidence="8">
    <location>
        <position position="1"/>
    </location>
</feature>
<dbReference type="Pfam" id="PF02852">
    <property type="entry name" value="Pyr_redox_dim"/>
    <property type="match status" value="1"/>
</dbReference>
<dbReference type="InterPro" id="IPR050151">
    <property type="entry name" value="Class-I_Pyr_Nuc-Dis_Oxidored"/>
</dbReference>
<evidence type="ECO:0000313" key="8">
    <source>
        <dbReference type="EMBL" id="EQD44989.1"/>
    </source>
</evidence>
<dbReference type="GO" id="GO:0006103">
    <property type="term" value="P:2-oxoglutarate metabolic process"/>
    <property type="evidence" value="ECO:0007669"/>
    <property type="project" value="TreeGrafter"/>
</dbReference>
<dbReference type="PANTHER" id="PTHR22912">
    <property type="entry name" value="DISULFIDE OXIDOREDUCTASE"/>
    <property type="match status" value="1"/>
</dbReference>
<dbReference type="EMBL" id="AUZZ01006760">
    <property type="protein sequence ID" value="EQD44989.1"/>
    <property type="molecule type" value="Genomic_DNA"/>
</dbReference>
<gene>
    <name evidence="8" type="ORF">B2A_09363</name>
</gene>
<comment type="similarity">
    <text evidence="2">Belongs to the class-I pyridine nucleotide-disulfide oxidoreductase family.</text>
</comment>
<dbReference type="PRINTS" id="PR00411">
    <property type="entry name" value="PNDRDTASEI"/>
</dbReference>
<accession>T1AW89</accession>
<keyword evidence="3" id="KW-0285">Flavoprotein</keyword>